<keyword evidence="1" id="KW-0677">Repeat</keyword>
<accession>A0A812PCG8</accession>
<feature type="compositionally biased region" description="Basic and acidic residues" evidence="2">
    <location>
        <begin position="379"/>
        <end position="388"/>
    </location>
</feature>
<gene>
    <name evidence="3" type="primary">pknD</name>
    <name evidence="3" type="ORF">SNAT2548_LOCUS19147</name>
</gene>
<organism evidence="3 4">
    <name type="scientific">Symbiodinium natans</name>
    <dbReference type="NCBI Taxonomy" id="878477"/>
    <lineage>
        <taxon>Eukaryota</taxon>
        <taxon>Sar</taxon>
        <taxon>Alveolata</taxon>
        <taxon>Dinophyceae</taxon>
        <taxon>Suessiales</taxon>
        <taxon>Symbiodiniaceae</taxon>
        <taxon>Symbiodinium</taxon>
    </lineage>
</organism>
<sequence>MGPHPGTEPGDDEVAADPDALLQDLLESLSQAKYPKHGEELTYHTPSAARLPEAREEDTREIAHPAGDEDSEPLRKPRKLSLQKKTVYPIDLLAGGWHQGNADQQLSRPYDVVRDEATGATYVSDMMNHRIQKWMPGSQVVETVAGGLIAGGGLDQLRFPRGIFLDTSGRLFVADSGNNRIVRWDIAAGASTGVLIAGELGVLYDRQGQIRGYESTCCRGGPGLYQLRDPHGVFVNLAGEVFIADTGNNRVQRVSGLVTTTIAGDLVRPEAVFATTDSFVYVADTGQHRVVKYALAGGAGTVVAGGNGIGTTLDKTTSPTGIHVDDSEQVGGVPIRNIYVVDTDNNRVAKIREDDGSVSLAAGGCLESPSYIDPCIEGGIHDPPRPHPDDEEALNPSYDNPPIYHFWGPSGLHINSGINKNITVADTLNHRVMVWYA</sequence>
<dbReference type="Proteomes" id="UP000604046">
    <property type="component" value="Unassembled WGS sequence"/>
</dbReference>
<proteinExistence type="predicted"/>
<keyword evidence="4" id="KW-1185">Reference proteome</keyword>
<dbReference type="OrthoDB" id="346018at2759"/>
<dbReference type="AlphaFoldDB" id="A0A812PCG8"/>
<dbReference type="InterPro" id="IPR001258">
    <property type="entry name" value="NHL_repeat"/>
</dbReference>
<dbReference type="InterPro" id="IPR050952">
    <property type="entry name" value="TRIM-NHL_E3_ligases"/>
</dbReference>
<dbReference type="CDD" id="cd05819">
    <property type="entry name" value="NHL"/>
    <property type="match status" value="1"/>
</dbReference>
<feature type="region of interest" description="Disordered" evidence="2">
    <location>
        <begin position="377"/>
        <end position="397"/>
    </location>
</feature>
<dbReference type="GO" id="GO:0000209">
    <property type="term" value="P:protein polyubiquitination"/>
    <property type="evidence" value="ECO:0007669"/>
    <property type="project" value="TreeGrafter"/>
</dbReference>
<dbReference type="Gene3D" id="2.120.10.30">
    <property type="entry name" value="TolB, C-terminal domain"/>
    <property type="match status" value="2"/>
</dbReference>
<evidence type="ECO:0000256" key="2">
    <source>
        <dbReference type="SAM" id="MobiDB-lite"/>
    </source>
</evidence>
<evidence type="ECO:0000313" key="3">
    <source>
        <dbReference type="EMBL" id="CAE7358173.1"/>
    </source>
</evidence>
<name>A0A812PCG8_9DINO</name>
<feature type="region of interest" description="Disordered" evidence="2">
    <location>
        <begin position="34"/>
        <end position="80"/>
    </location>
</feature>
<dbReference type="InterPro" id="IPR011042">
    <property type="entry name" value="6-blade_b-propeller_TolB-like"/>
</dbReference>
<feature type="compositionally biased region" description="Basic and acidic residues" evidence="2">
    <location>
        <begin position="52"/>
        <end position="75"/>
    </location>
</feature>
<evidence type="ECO:0000256" key="1">
    <source>
        <dbReference type="ARBA" id="ARBA00022737"/>
    </source>
</evidence>
<evidence type="ECO:0000313" key="4">
    <source>
        <dbReference type="Proteomes" id="UP000604046"/>
    </source>
</evidence>
<comment type="caution">
    <text evidence="3">The sequence shown here is derived from an EMBL/GenBank/DDBJ whole genome shotgun (WGS) entry which is preliminary data.</text>
</comment>
<dbReference type="GO" id="GO:0043161">
    <property type="term" value="P:proteasome-mediated ubiquitin-dependent protein catabolic process"/>
    <property type="evidence" value="ECO:0007669"/>
    <property type="project" value="TreeGrafter"/>
</dbReference>
<dbReference type="GO" id="GO:0061630">
    <property type="term" value="F:ubiquitin protein ligase activity"/>
    <property type="evidence" value="ECO:0007669"/>
    <property type="project" value="TreeGrafter"/>
</dbReference>
<dbReference type="EMBL" id="CAJNDS010002167">
    <property type="protein sequence ID" value="CAE7358173.1"/>
    <property type="molecule type" value="Genomic_DNA"/>
</dbReference>
<dbReference type="PANTHER" id="PTHR24104:SF25">
    <property type="entry name" value="PROTEIN LIN-41"/>
    <property type="match status" value="1"/>
</dbReference>
<protein>
    <submittedName>
        <fullName evidence="3">PknD protein</fullName>
    </submittedName>
</protein>
<dbReference type="PANTHER" id="PTHR24104">
    <property type="entry name" value="E3 UBIQUITIN-PROTEIN LIGASE NHLRC1-RELATED"/>
    <property type="match status" value="1"/>
</dbReference>
<dbReference type="SUPFAM" id="SSF101898">
    <property type="entry name" value="NHL repeat"/>
    <property type="match status" value="1"/>
</dbReference>
<reference evidence="3" key="1">
    <citation type="submission" date="2021-02" db="EMBL/GenBank/DDBJ databases">
        <authorList>
            <person name="Dougan E. K."/>
            <person name="Rhodes N."/>
            <person name="Thang M."/>
            <person name="Chan C."/>
        </authorList>
    </citation>
    <scope>NUCLEOTIDE SEQUENCE</scope>
</reference>
<dbReference type="Pfam" id="PF01436">
    <property type="entry name" value="NHL"/>
    <property type="match status" value="2"/>
</dbReference>
<dbReference type="GO" id="GO:0008270">
    <property type="term" value="F:zinc ion binding"/>
    <property type="evidence" value="ECO:0007669"/>
    <property type="project" value="UniProtKB-KW"/>
</dbReference>